<evidence type="ECO:0000256" key="2">
    <source>
        <dbReference type="SAM" id="MobiDB-lite"/>
    </source>
</evidence>
<feature type="chain" id="PRO_5027094685" evidence="4">
    <location>
        <begin position="21"/>
        <end position="1368"/>
    </location>
</feature>
<keyword evidence="3" id="KW-0812">Transmembrane</keyword>
<dbReference type="OrthoDB" id="6784856at2759"/>
<feature type="signal peptide" evidence="4">
    <location>
        <begin position="1"/>
        <end position="20"/>
    </location>
</feature>
<evidence type="ECO:0000256" key="3">
    <source>
        <dbReference type="SAM" id="Phobius"/>
    </source>
</evidence>
<keyword evidence="3" id="KW-1133">Transmembrane helix</keyword>
<sequence length="1368" mass="157799">MFFSAVLYYIITLQLVFVLTDVNKDFPQKHIHKNLKMLKKDFNKILEDVEDFATDFFFQVRDIEKYTQGLANKDYDWNDDTTSSTKPVFEHTLTPPETTLDDSKLSLPRKKRSVPTISEPEQKFQSMKNAFKSATPNTKLAGLKQPENGYEEFIQKKKSIEQVQKFDDSILGQTIDKTTESTFKTDKSVEDTVCPTNKLEKQKLDELKTEMKKLNELVSLLKDQQDFFRGMNILNEKSDNDGNSKILIKKVINELAQKENDQMKDDKSSELGKIQLSLNNVYQKLNKTRLMLDHEHEQQNVIENELKKQINEVIGIQKMVNHLYNRNVQDWELKQSSNQEKVEDSLLGSVQKPLPPFFNSHTDLLHDQNYHKIDIFGNLDNKQKVSMVNKNVLGDENDSTEYKKSKESIPASDIKNRQVKDLENILSEEKVSSKASAIDNIDDLRTKLKLIEMLNKEDKNTELDNTNDKVNEAIKKILFPEKKPPEKLDVDLLLALAQLKRKENEKPQNSVEKLLKILNTKPESRTDTNIETELKLLQEAINKLRPKEDADLDGFININDKGGKDDASNFQNLLSEIISNGIKEENNKKLPTPGPEPSLSANVIANLTPQQLLQLKESINGKENWNNFMKAMGTKQLMPQSIDPMYDYNNLKYQNYPPSAISPQFGPAIIPYSVKPNFYGYQTSLDPSSNYGLVQNYYNGRLNPNLFNAISGNNYKYQWPLYEGNKNVDGNMAGLYKDPSFKSYVPYSNYESFPNNPKPFYYSNPLSSFSGYPSNIAEDADKQWNSAYQNNNRYIYNRYNTSTMNQIPPAGTNTNTNYGNQFFPISEQAYNYGQPFEGYADDPKGFSKPNMVQSQFNDQNTDQYKTGVITDLTSQIENLENVIQNLNQPYTQEVKDKNTIWNLEQRIYDLKSVVNSLNPPYTQESRQYTQMNQPNKVQYVENPISNIPRNLAYPDNKFSDPSVPKIHNFKPYDHQYNSYPENIPNPPPVQQYPPIQEQVNDNSPKSVISPFKPENQPALYQTNYTSSYQVNPQENNLPPQVREVKNDGNINRRLNKNSRKKRQADYRSPEVMAYQYNPPQQTSNFVIGEGGNQMKYDLDDNAIKKIVNLFNKYLGNNITTQQEIDTHEDSDYNEKGRSNLLNGLQEKLDQLKMQLELQKHDDNPFSYKVESKSTSLHQDIFTKIVVKILDKLIAVTPTVLSKLFGNLVTDIGATSDYYSPLQNIFKNLGVAGYFPLILIKILETTGTVIQYMKKNSFVRNFLVPGISLALVAGAVLFVIYFYQDNQYNTELSDNNYDSSMYDIPYKSHKNYRNTLEPREMQYLPPMPYISDRFIQNDIGAPNINNLIPYSRSYYDYFNRKRVDNVNSI</sequence>
<dbReference type="InParanoid" id="A0A6J2X4J3"/>
<feature type="coiled-coil region" evidence="1">
    <location>
        <begin position="197"/>
        <end position="224"/>
    </location>
</feature>
<keyword evidence="5" id="KW-1185">Reference proteome</keyword>
<evidence type="ECO:0000256" key="4">
    <source>
        <dbReference type="SAM" id="SignalP"/>
    </source>
</evidence>
<evidence type="ECO:0000256" key="1">
    <source>
        <dbReference type="SAM" id="Coils"/>
    </source>
</evidence>
<feature type="transmembrane region" description="Helical" evidence="3">
    <location>
        <begin position="1261"/>
        <end position="1282"/>
    </location>
</feature>
<feature type="region of interest" description="Disordered" evidence="2">
    <location>
        <begin position="91"/>
        <end position="121"/>
    </location>
</feature>
<dbReference type="RefSeq" id="XP_030746087.1">
    <property type="nucleotide sequence ID" value="XM_030890227.1"/>
</dbReference>
<protein>
    <submittedName>
        <fullName evidence="6">Uncharacterized protein LOC115874928 isoform X1</fullName>
    </submittedName>
</protein>
<evidence type="ECO:0000313" key="5">
    <source>
        <dbReference type="Proteomes" id="UP000504635"/>
    </source>
</evidence>
<keyword evidence="1" id="KW-0175">Coiled coil</keyword>
<keyword evidence="3" id="KW-0472">Membrane</keyword>
<gene>
    <name evidence="6" type="primary">LOC115874928</name>
</gene>
<evidence type="ECO:0000313" key="6">
    <source>
        <dbReference type="RefSeq" id="XP_030746087.1"/>
    </source>
</evidence>
<name>A0A6J2X4J3_SITOR</name>
<accession>A0A6J2X4J3</accession>
<dbReference type="KEGG" id="soy:115874928"/>
<organism evidence="5 6">
    <name type="scientific">Sitophilus oryzae</name>
    <name type="common">Rice weevil</name>
    <name type="synonym">Curculio oryzae</name>
    <dbReference type="NCBI Taxonomy" id="7048"/>
    <lineage>
        <taxon>Eukaryota</taxon>
        <taxon>Metazoa</taxon>
        <taxon>Ecdysozoa</taxon>
        <taxon>Arthropoda</taxon>
        <taxon>Hexapoda</taxon>
        <taxon>Insecta</taxon>
        <taxon>Pterygota</taxon>
        <taxon>Neoptera</taxon>
        <taxon>Endopterygota</taxon>
        <taxon>Coleoptera</taxon>
        <taxon>Polyphaga</taxon>
        <taxon>Cucujiformia</taxon>
        <taxon>Curculionidae</taxon>
        <taxon>Dryophthorinae</taxon>
        <taxon>Sitophilus</taxon>
    </lineage>
</organism>
<keyword evidence="4" id="KW-0732">Signal</keyword>
<dbReference type="GeneID" id="115874928"/>
<reference evidence="6" key="1">
    <citation type="submission" date="2025-08" db="UniProtKB">
        <authorList>
            <consortium name="RefSeq"/>
        </authorList>
    </citation>
    <scope>IDENTIFICATION</scope>
    <source>
        <tissue evidence="6">Gonads</tissue>
    </source>
</reference>
<proteinExistence type="predicted"/>
<dbReference type="Proteomes" id="UP000504635">
    <property type="component" value="Unplaced"/>
</dbReference>